<feature type="region of interest" description="Disordered" evidence="1">
    <location>
        <begin position="216"/>
        <end position="260"/>
    </location>
</feature>
<feature type="region of interest" description="Disordered" evidence="1">
    <location>
        <begin position="109"/>
        <end position="140"/>
    </location>
</feature>
<dbReference type="Proteomes" id="UP001283361">
    <property type="component" value="Unassembled WGS sequence"/>
</dbReference>
<proteinExistence type="predicted"/>
<evidence type="ECO:0008006" key="5">
    <source>
        <dbReference type="Google" id="ProtNLM"/>
    </source>
</evidence>
<dbReference type="AlphaFoldDB" id="A0AAE0ZGZ8"/>
<evidence type="ECO:0000313" key="4">
    <source>
        <dbReference type="Proteomes" id="UP001283361"/>
    </source>
</evidence>
<feature type="chain" id="PRO_5041946061" description="Pheromone biosynthesis activating neuropeptide" evidence="2">
    <location>
        <begin position="26"/>
        <end position="260"/>
    </location>
</feature>
<evidence type="ECO:0000256" key="2">
    <source>
        <dbReference type="SAM" id="SignalP"/>
    </source>
</evidence>
<comment type="caution">
    <text evidence="3">The sequence shown here is derived from an EMBL/GenBank/DDBJ whole genome shotgun (WGS) entry which is preliminary data.</text>
</comment>
<keyword evidence="2" id="KW-0732">Signal</keyword>
<protein>
    <recommendedName>
        <fullName evidence="5">Pheromone biosynthesis activating neuropeptide</fullName>
    </recommendedName>
</protein>
<reference evidence="3" key="1">
    <citation type="journal article" date="2023" name="G3 (Bethesda)">
        <title>A reference genome for the long-term kleptoplast-retaining sea slug Elysia crispata morphotype clarki.</title>
        <authorList>
            <person name="Eastman K.E."/>
            <person name="Pendleton A.L."/>
            <person name="Shaikh M.A."/>
            <person name="Suttiyut T."/>
            <person name="Ogas R."/>
            <person name="Tomko P."/>
            <person name="Gavelis G."/>
            <person name="Widhalm J.R."/>
            <person name="Wisecaver J.H."/>
        </authorList>
    </citation>
    <scope>NUCLEOTIDE SEQUENCE</scope>
    <source>
        <strain evidence="3">ECLA1</strain>
    </source>
</reference>
<evidence type="ECO:0000256" key="1">
    <source>
        <dbReference type="SAM" id="MobiDB-lite"/>
    </source>
</evidence>
<evidence type="ECO:0000313" key="3">
    <source>
        <dbReference type="EMBL" id="KAK3768596.1"/>
    </source>
</evidence>
<feature type="compositionally biased region" description="Polar residues" evidence="1">
    <location>
        <begin position="238"/>
        <end position="252"/>
    </location>
</feature>
<keyword evidence="4" id="KW-1185">Reference proteome</keyword>
<dbReference type="EMBL" id="JAWDGP010004038">
    <property type="protein sequence ID" value="KAK3768596.1"/>
    <property type="molecule type" value="Genomic_DNA"/>
</dbReference>
<feature type="signal peptide" evidence="2">
    <location>
        <begin position="1"/>
        <end position="25"/>
    </location>
</feature>
<gene>
    <name evidence="3" type="ORF">RRG08_006129</name>
</gene>
<name>A0AAE0ZGZ8_9GAST</name>
<sequence>MQLHRIKSGLDVFISICIMVTLTAGSAMGSFSDAEVSGNSNSAWFKRRWDMRRLGRGLNMLRLGKRDSMSTLLHLGGSSSSDGEDDTTSPGSVPFRVSNQLVAVLKDLMEQQTSRDETRRQPPLPRYGRRSVGLNRRTLSSESSDRIFPFDFSAEDDPVYRPPPRGGRYKREATGFRSAQHTIEELPPIYFPGLIADGDAHQRSVALPRIGRYVQGKQHDRVTKAVPHPRIGRDQLPESASGSSKQTRSNSDPMADPRGL</sequence>
<organism evidence="3 4">
    <name type="scientific">Elysia crispata</name>
    <name type="common">lettuce slug</name>
    <dbReference type="NCBI Taxonomy" id="231223"/>
    <lineage>
        <taxon>Eukaryota</taxon>
        <taxon>Metazoa</taxon>
        <taxon>Spiralia</taxon>
        <taxon>Lophotrochozoa</taxon>
        <taxon>Mollusca</taxon>
        <taxon>Gastropoda</taxon>
        <taxon>Heterobranchia</taxon>
        <taxon>Euthyneura</taxon>
        <taxon>Panpulmonata</taxon>
        <taxon>Sacoglossa</taxon>
        <taxon>Placobranchoidea</taxon>
        <taxon>Plakobranchidae</taxon>
        <taxon>Elysia</taxon>
    </lineage>
</organism>
<feature type="compositionally biased region" description="Basic and acidic residues" evidence="1">
    <location>
        <begin position="109"/>
        <end position="120"/>
    </location>
</feature>
<accession>A0AAE0ZGZ8</accession>
<feature type="compositionally biased region" description="Low complexity" evidence="1">
    <location>
        <begin position="72"/>
        <end position="81"/>
    </location>
</feature>
<feature type="region of interest" description="Disordered" evidence="1">
    <location>
        <begin position="72"/>
        <end position="93"/>
    </location>
</feature>